<feature type="compositionally biased region" description="Low complexity" evidence="1">
    <location>
        <begin position="30"/>
        <end position="44"/>
    </location>
</feature>
<evidence type="ECO:0000256" key="1">
    <source>
        <dbReference type="SAM" id="MobiDB-lite"/>
    </source>
</evidence>
<evidence type="ECO:0000313" key="2">
    <source>
        <dbReference type="EMBL" id="KAF9626621.1"/>
    </source>
</evidence>
<evidence type="ECO:0000313" key="3">
    <source>
        <dbReference type="Proteomes" id="UP000631114"/>
    </source>
</evidence>
<gene>
    <name evidence="2" type="ORF">IFM89_037414</name>
</gene>
<feature type="region of interest" description="Disordered" evidence="1">
    <location>
        <begin position="1"/>
        <end position="51"/>
    </location>
</feature>
<keyword evidence="3" id="KW-1185">Reference proteome</keyword>
<dbReference type="Proteomes" id="UP000631114">
    <property type="component" value="Unassembled WGS sequence"/>
</dbReference>
<dbReference type="AlphaFoldDB" id="A0A835MK46"/>
<accession>A0A835MK46</accession>
<dbReference type="EMBL" id="JADFTS010000001">
    <property type="protein sequence ID" value="KAF9626621.1"/>
    <property type="molecule type" value="Genomic_DNA"/>
</dbReference>
<reference evidence="2 3" key="1">
    <citation type="submission" date="2020-10" db="EMBL/GenBank/DDBJ databases">
        <title>The Coptis chinensis genome and diversification of protoberbering-type alkaloids.</title>
        <authorList>
            <person name="Wang B."/>
            <person name="Shu S."/>
            <person name="Song C."/>
            <person name="Liu Y."/>
        </authorList>
    </citation>
    <scope>NUCLEOTIDE SEQUENCE [LARGE SCALE GENOMIC DNA]</scope>
    <source>
        <strain evidence="2">HL-2020</strain>
        <tissue evidence="2">Leaf</tissue>
    </source>
</reference>
<comment type="caution">
    <text evidence="2">The sequence shown here is derived from an EMBL/GenBank/DDBJ whole genome shotgun (WGS) entry which is preliminary data.</text>
</comment>
<proteinExistence type="predicted"/>
<name>A0A835MK46_9MAGN</name>
<organism evidence="2 3">
    <name type="scientific">Coptis chinensis</name>
    <dbReference type="NCBI Taxonomy" id="261450"/>
    <lineage>
        <taxon>Eukaryota</taxon>
        <taxon>Viridiplantae</taxon>
        <taxon>Streptophyta</taxon>
        <taxon>Embryophyta</taxon>
        <taxon>Tracheophyta</taxon>
        <taxon>Spermatophyta</taxon>
        <taxon>Magnoliopsida</taxon>
        <taxon>Ranunculales</taxon>
        <taxon>Ranunculaceae</taxon>
        <taxon>Coptidoideae</taxon>
        <taxon>Coptis</taxon>
    </lineage>
</organism>
<sequence length="107" mass="11708">MEDGEIADPPNSRDSPLIVTDLPSHHTDQSLSSPSAGTPSWSSLFSSSKNTKLQPNLHKVFPSFSDGIAIVPQEIIDEGVVIWSDYVVGYFVGKRLSYPFVKESVTK</sequence>
<protein>
    <submittedName>
        <fullName evidence="2">Uncharacterized protein</fullName>
    </submittedName>
</protein>
<dbReference type="OrthoDB" id="1461560at2759"/>